<organism evidence="2 3">
    <name type="scientific">Hibiscus sabdariffa</name>
    <name type="common">roselle</name>
    <dbReference type="NCBI Taxonomy" id="183260"/>
    <lineage>
        <taxon>Eukaryota</taxon>
        <taxon>Viridiplantae</taxon>
        <taxon>Streptophyta</taxon>
        <taxon>Embryophyta</taxon>
        <taxon>Tracheophyta</taxon>
        <taxon>Spermatophyta</taxon>
        <taxon>Magnoliopsida</taxon>
        <taxon>eudicotyledons</taxon>
        <taxon>Gunneridae</taxon>
        <taxon>Pentapetalae</taxon>
        <taxon>rosids</taxon>
        <taxon>malvids</taxon>
        <taxon>Malvales</taxon>
        <taxon>Malvaceae</taxon>
        <taxon>Malvoideae</taxon>
        <taxon>Hibiscus</taxon>
    </lineage>
</organism>
<accession>A0ABR2G6S8</accession>
<name>A0ABR2G6S8_9ROSI</name>
<proteinExistence type="predicted"/>
<evidence type="ECO:0000313" key="3">
    <source>
        <dbReference type="Proteomes" id="UP001472677"/>
    </source>
</evidence>
<reference evidence="2 3" key="1">
    <citation type="journal article" date="2024" name="G3 (Bethesda)">
        <title>Genome assembly of Hibiscus sabdariffa L. provides insights into metabolisms of medicinal natural products.</title>
        <authorList>
            <person name="Kim T."/>
        </authorList>
    </citation>
    <scope>NUCLEOTIDE SEQUENCE [LARGE SCALE GENOMIC DNA]</scope>
    <source>
        <strain evidence="2">TK-2024</strain>
        <tissue evidence="2">Old leaves</tissue>
    </source>
</reference>
<dbReference type="Proteomes" id="UP001472677">
    <property type="component" value="Unassembled WGS sequence"/>
</dbReference>
<feature type="compositionally biased region" description="Basic and acidic residues" evidence="1">
    <location>
        <begin position="7"/>
        <end position="19"/>
    </location>
</feature>
<evidence type="ECO:0000313" key="2">
    <source>
        <dbReference type="EMBL" id="KAK8596103.1"/>
    </source>
</evidence>
<keyword evidence="3" id="KW-1185">Reference proteome</keyword>
<comment type="caution">
    <text evidence="2">The sequence shown here is derived from an EMBL/GenBank/DDBJ whole genome shotgun (WGS) entry which is preliminary data.</text>
</comment>
<evidence type="ECO:0000256" key="1">
    <source>
        <dbReference type="SAM" id="MobiDB-lite"/>
    </source>
</evidence>
<dbReference type="EMBL" id="JBBPBM010000002">
    <property type="protein sequence ID" value="KAK8596103.1"/>
    <property type="molecule type" value="Genomic_DNA"/>
</dbReference>
<gene>
    <name evidence="2" type="ORF">V6N12_064603</name>
</gene>
<protein>
    <submittedName>
        <fullName evidence="2">Uncharacterized protein</fullName>
    </submittedName>
</protein>
<feature type="region of interest" description="Disordered" evidence="1">
    <location>
        <begin position="1"/>
        <end position="20"/>
    </location>
</feature>
<sequence>MKQNKSQMKEKNKLTKQKEQNMGMGVNGILPCPKGKCINGLQLMLPYQHISFSEKELPILKQGEDDEAGLNGLCLAL</sequence>